<gene>
    <name evidence="1" type="ORF">DESME_09590</name>
</gene>
<dbReference type="RefSeq" id="WP_025248746.1">
    <property type="nucleotide sequence ID" value="NZ_CP007032.1"/>
</dbReference>
<sequence>MKVGGNIARKAVKEVVKKEVLKAIQDIGKKLAVKIIQKTIVNSAVPVASIGIGSIWNYTATKAVGKLATKHLLARREELLKYNGSAK</sequence>
<dbReference type="KEGG" id="dmt:DESME_09590"/>
<dbReference type="AlphaFoldDB" id="W0ECW8"/>
<keyword evidence="2" id="KW-1185">Reference proteome</keyword>
<evidence type="ECO:0000313" key="2">
    <source>
        <dbReference type="Proteomes" id="UP000010847"/>
    </source>
</evidence>
<protein>
    <submittedName>
        <fullName evidence="1">Uncharacterized protein</fullName>
    </submittedName>
</protein>
<proteinExistence type="predicted"/>
<accession>W0ECW8</accession>
<dbReference type="HOGENOM" id="CLU_2478280_0_0_9"/>
<evidence type="ECO:0000313" key="1">
    <source>
        <dbReference type="EMBL" id="AHF08612.1"/>
    </source>
</evidence>
<dbReference type="Proteomes" id="UP000010847">
    <property type="component" value="Chromosome"/>
</dbReference>
<organism evidence="1 2">
    <name type="scientific">Desulfitobacterium metallireducens DSM 15288</name>
    <dbReference type="NCBI Taxonomy" id="871968"/>
    <lineage>
        <taxon>Bacteria</taxon>
        <taxon>Bacillati</taxon>
        <taxon>Bacillota</taxon>
        <taxon>Clostridia</taxon>
        <taxon>Eubacteriales</taxon>
        <taxon>Desulfitobacteriaceae</taxon>
        <taxon>Desulfitobacterium</taxon>
    </lineage>
</organism>
<dbReference type="EMBL" id="CP007032">
    <property type="protein sequence ID" value="AHF08612.1"/>
    <property type="molecule type" value="Genomic_DNA"/>
</dbReference>
<name>W0ECW8_9FIRM</name>
<reference evidence="1 2" key="1">
    <citation type="submission" date="2013-12" db="EMBL/GenBank/DDBJ databases">
        <authorList>
            <consortium name="DOE Joint Genome Institute"/>
            <person name="Smidt H."/>
            <person name="Huntemann M."/>
            <person name="Han J."/>
            <person name="Chen A."/>
            <person name="Kyrpides N."/>
            <person name="Mavromatis K."/>
            <person name="Markowitz V."/>
            <person name="Palaniappan K."/>
            <person name="Ivanova N."/>
            <person name="Schaumberg A."/>
            <person name="Pati A."/>
            <person name="Liolios K."/>
            <person name="Nordberg H.P."/>
            <person name="Cantor M.N."/>
            <person name="Hua S.X."/>
            <person name="Woyke T."/>
        </authorList>
    </citation>
    <scope>NUCLEOTIDE SEQUENCE [LARGE SCALE GENOMIC DNA]</scope>
    <source>
        <strain evidence="2">DSM 15288</strain>
    </source>
</reference>